<dbReference type="EMBL" id="JAINUG010000186">
    <property type="protein sequence ID" value="KAJ8389112.1"/>
    <property type="molecule type" value="Genomic_DNA"/>
</dbReference>
<evidence type="ECO:0000256" key="1">
    <source>
        <dbReference type="SAM" id="MobiDB-lite"/>
    </source>
</evidence>
<accession>A0AAD7W9R5</accession>
<sequence length="80" mass="8531">MEHVRVNPHIPLGSQNDNGKIREIGTQRSCPRSRPALCSSRSPPSSSCPPAGAVSAAMSDTPDGVTLDAEVELTKGRYRE</sequence>
<evidence type="ECO:0000313" key="3">
    <source>
        <dbReference type="Proteomes" id="UP001221898"/>
    </source>
</evidence>
<feature type="region of interest" description="Disordered" evidence="1">
    <location>
        <begin position="1"/>
        <end position="65"/>
    </location>
</feature>
<evidence type="ECO:0000313" key="2">
    <source>
        <dbReference type="EMBL" id="KAJ8389112.1"/>
    </source>
</evidence>
<comment type="caution">
    <text evidence="2">The sequence shown here is derived from an EMBL/GenBank/DDBJ whole genome shotgun (WGS) entry which is preliminary data.</text>
</comment>
<dbReference type="AlphaFoldDB" id="A0AAD7W9R5"/>
<feature type="compositionally biased region" description="Low complexity" evidence="1">
    <location>
        <begin position="28"/>
        <end position="57"/>
    </location>
</feature>
<reference evidence="2" key="1">
    <citation type="journal article" date="2023" name="Science">
        <title>Genome structures resolve the early diversification of teleost fishes.</title>
        <authorList>
            <person name="Parey E."/>
            <person name="Louis A."/>
            <person name="Montfort J."/>
            <person name="Bouchez O."/>
            <person name="Roques C."/>
            <person name="Iampietro C."/>
            <person name="Lluch J."/>
            <person name="Castinel A."/>
            <person name="Donnadieu C."/>
            <person name="Desvignes T."/>
            <person name="Floi Bucao C."/>
            <person name="Jouanno E."/>
            <person name="Wen M."/>
            <person name="Mejri S."/>
            <person name="Dirks R."/>
            <person name="Jansen H."/>
            <person name="Henkel C."/>
            <person name="Chen W.J."/>
            <person name="Zahm M."/>
            <person name="Cabau C."/>
            <person name="Klopp C."/>
            <person name="Thompson A.W."/>
            <person name="Robinson-Rechavi M."/>
            <person name="Braasch I."/>
            <person name="Lecointre G."/>
            <person name="Bobe J."/>
            <person name="Postlethwait J.H."/>
            <person name="Berthelot C."/>
            <person name="Roest Crollius H."/>
            <person name="Guiguen Y."/>
        </authorList>
    </citation>
    <scope>NUCLEOTIDE SEQUENCE</scope>
    <source>
        <strain evidence="2">NC1722</strain>
    </source>
</reference>
<keyword evidence="3" id="KW-1185">Reference proteome</keyword>
<organism evidence="2 3">
    <name type="scientific">Aldrovandia affinis</name>
    <dbReference type="NCBI Taxonomy" id="143900"/>
    <lineage>
        <taxon>Eukaryota</taxon>
        <taxon>Metazoa</taxon>
        <taxon>Chordata</taxon>
        <taxon>Craniata</taxon>
        <taxon>Vertebrata</taxon>
        <taxon>Euteleostomi</taxon>
        <taxon>Actinopterygii</taxon>
        <taxon>Neopterygii</taxon>
        <taxon>Teleostei</taxon>
        <taxon>Notacanthiformes</taxon>
        <taxon>Halosauridae</taxon>
        <taxon>Aldrovandia</taxon>
    </lineage>
</organism>
<dbReference type="Proteomes" id="UP001221898">
    <property type="component" value="Unassembled WGS sequence"/>
</dbReference>
<gene>
    <name evidence="2" type="ORF">AAFF_G00123180</name>
</gene>
<proteinExistence type="predicted"/>
<name>A0AAD7W9R5_9TELE</name>
<protein>
    <submittedName>
        <fullName evidence="2">Uncharacterized protein</fullName>
    </submittedName>
</protein>